<dbReference type="Proteomes" id="UP000010798">
    <property type="component" value="Chromosome"/>
</dbReference>
<reference evidence="9 10" key="1">
    <citation type="submission" date="2012-02" db="EMBL/GenBank/DDBJ databases">
        <title>Complete sequence of chromosome of Singulisphaera acidiphila DSM 18658.</title>
        <authorList>
            <consortium name="US DOE Joint Genome Institute (JGI-PGF)"/>
            <person name="Lucas S."/>
            <person name="Copeland A."/>
            <person name="Lapidus A."/>
            <person name="Glavina del Rio T."/>
            <person name="Dalin E."/>
            <person name="Tice H."/>
            <person name="Bruce D."/>
            <person name="Goodwin L."/>
            <person name="Pitluck S."/>
            <person name="Peters L."/>
            <person name="Ovchinnikova G."/>
            <person name="Chertkov O."/>
            <person name="Kyrpides N."/>
            <person name="Mavromatis K."/>
            <person name="Ivanova N."/>
            <person name="Brettin T."/>
            <person name="Detter J.C."/>
            <person name="Han C."/>
            <person name="Larimer F."/>
            <person name="Land M."/>
            <person name="Hauser L."/>
            <person name="Markowitz V."/>
            <person name="Cheng J.-F."/>
            <person name="Hugenholtz P."/>
            <person name="Woyke T."/>
            <person name="Wu D."/>
            <person name="Tindall B."/>
            <person name="Pomrenke H."/>
            <person name="Brambilla E."/>
            <person name="Klenk H.-P."/>
            <person name="Eisen J.A."/>
        </authorList>
    </citation>
    <scope>NUCLEOTIDE SEQUENCE [LARGE SCALE GENOMIC DNA]</scope>
    <source>
        <strain evidence="10">ATCC BAA-1392 / DSM 18658 / VKM B-2454 / MOB10</strain>
    </source>
</reference>
<dbReference type="Gene3D" id="1.10.8.60">
    <property type="match status" value="1"/>
</dbReference>
<dbReference type="CDD" id="cd00009">
    <property type="entry name" value="AAA"/>
    <property type="match status" value="1"/>
</dbReference>
<dbReference type="InterPro" id="IPR002078">
    <property type="entry name" value="Sigma_54_int"/>
</dbReference>
<dbReference type="STRING" id="886293.Sinac_1315"/>
<sequence length="501" mass="55047">MKTRLLIVHPEPSTLALLSSMLMSMGHEIDEAANDRMAVRLMERGGVDLMIAGVDPSDIEALELLAYMRRKHRQIPVILMFPDSNPERTKEALRLGALAVLKFPVPATELRAAVTQALGPVVAAQAAAAAAAAAALPKPTTQSSSAPPSTHSPHQNHTPAPAPHLRAEQLAIDWGIVGNDPSLRQAIELAASMASMRSPVLIVGEPGTGKSLLAQTLHSMGSRGDKAFVNFDCTARSEAWSEHEAIDPNSGSANGQSDREWRSQLAQAQGGTLFLDEVSALPDDLRLQLLRSLQDREFESMNSNHNGQPDVRFLMSTSENLSGLVEQGKFRQDLYHRISVICLKLPPLRHRGTDIEQLAEYFRARFAQEFNKNVVGFTRDALDCLNKHDWPGNVRELEGVIQRGVVLCQGSRITSGHLSPGLGNPRVSRPSSMSSRPQLSSSIRPLKEALEEPEKRIIIQALQALNWNRQETARVLDINRTTLYKKMKKYGLLVDGPIWVN</sequence>
<dbReference type="PANTHER" id="PTHR32071">
    <property type="entry name" value="TRANSCRIPTIONAL REGULATORY PROTEIN"/>
    <property type="match status" value="1"/>
</dbReference>
<feature type="region of interest" description="Disordered" evidence="6">
    <location>
        <begin position="417"/>
        <end position="443"/>
    </location>
</feature>
<evidence type="ECO:0000256" key="3">
    <source>
        <dbReference type="ARBA" id="ARBA00023015"/>
    </source>
</evidence>
<proteinExistence type="predicted"/>
<evidence type="ECO:0000259" key="8">
    <source>
        <dbReference type="PROSITE" id="PS50110"/>
    </source>
</evidence>
<gene>
    <name evidence="9" type="ordered locus">Sinac_1315</name>
</gene>
<feature type="region of interest" description="Disordered" evidence="6">
    <location>
        <begin position="241"/>
        <end position="262"/>
    </location>
</feature>
<dbReference type="AlphaFoldDB" id="L0D8Y6"/>
<comment type="caution">
    <text evidence="5">Lacks conserved residue(s) required for the propagation of feature annotation.</text>
</comment>
<dbReference type="Gene3D" id="1.10.10.60">
    <property type="entry name" value="Homeodomain-like"/>
    <property type="match status" value="1"/>
</dbReference>
<dbReference type="Pfam" id="PF02954">
    <property type="entry name" value="HTH_8"/>
    <property type="match status" value="1"/>
</dbReference>
<evidence type="ECO:0000256" key="1">
    <source>
        <dbReference type="ARBA" id="ARBA00022741"/>
    </source>
</evidence>
<dbReference type="SMART" id="SM00448">
    <property type="entry name" value="REC"/>
    <property type="match status" value="1"/>
</dbReference>
<keyword evidence="2" id="KW-0067">ATP-binding</keyword>
<dbReference type="Pfam" id="PF25601">
    <property type="entry name" value="AAA_lid_14"/>
    <property type="match status" value="1"/>
</dbReference>
<dbReference type="Gene3D" id="3.40.50.2300">
    <property type="match status" value="1"/>
</dbReference>
<keyword evidence="3" id="KW-0805">Transcription regulation</keyword>
<dbReference type="KEGG" id="saci:Sinac_1315"/>
<dbReference type="SUPFAM" id="SSF46689">
    <property type="entry name" value="Homeodomain-like"/>
    <property type="match status" value="1"/>
</dbReference>
<evidence type="ECO:0000256" key="2">
    <source>
        <dbReference type="ARBA" id="ARBA00022840"/>
    </source>
</evidence>
<keyword evidence="9" id="KW-0238">DNA-binding</keyword>
<dbReference type="Pfam" id="PF00072">
    <property type="entry name" value="Response_reg"/>
    <property type="match status" value="1"/>
</dbReference>
<dbReference type="Pfam" id="PF00158">
    <property type="entry name" value="Sigma54_activat"/>
    <property type="match status" value="1"/>
</dbReference>
<dbReference type="GO" id="GO:0005524">
    <property type="term" value="F:ATP binding"/>
    <property type="evidence" value="ECO:0007669"/>
    <property type="project" value="UniProtKB-KW"/>
</dbReference>
<dbReference type="InterPro" id="IPR027417">
    <property type="entry name" value="P-loop_NTPase"/>
</dbReference>
<dbReference type="HOGENOM" id="CLU_000445_0_6_0"/>
<keyword evidence="1" id="KW-0547">Nucleotide-binding</keyword>
<dbReference type="SUPFAM" id="SSF52540">
    <property type="entry name" value="P-loop containing nucleoside triphosphate hydrolases"/>
    <property type="match status" value="1"/>
</dbReference>
<dbReference type="PROSITE" id="PS50045">
    <property type="entry name" value="SIGMA54_INTERACT_4"/>
    <property type="match status" value="1"/>
</dbReference>
<keyword evidence="10" id="KW-1185">Reference proteome</keyword>
<feature type="domain" description="Response regulatory" evidence="8">
    <location>
        <begin position="4"/>
        <end position="118"/>
    </location>
</feature>
<dbReference type="GO" id="GO:0043565">
    <property type="term" value="F:sequence-specific DNA binding"/>
    <property type="evidence" value="ECO:0007669"/>
    <property type="project" value="InterPro"/>
</dbReference>
<keyword evidence="4" id="KW-0804">Transcription</keyword>
<dbReference type="InterPro" id="IPR002197">
    <property type="entry name" value="HTH_Fis"/>
</dbReference>
<dbReference type="GO" id="GO:0000160">
    <property type="term" value="P:phosphorelay signal transduction system"/>
    <property type="evidence" value="ECO:0007669"/>
    <property type="project" value="InterPro"/>
</dbReference>
<feature type="compositionally biased region" description="Low complexity" evidence="6">
    <location>
        <begin position="137"/>
        <end position="153"/>
    </location>
</feature>
<evidence type="ECO:0000259" key="7">
    <source>
        <dbReference type="PROSITE" id="PS50045"/>
    </source>
</evidence>
<protein>
    <submittedName>
        <fullName evidence="9">Response regulator with CheY-like receiver, AAA-type ATPase, and DNA-binding domains</fullName>
    </submittedName>
</protein>
<dbReference type="PROSITE" id="PS50110">
    <property type="entry name" value="RESPONSE_REGULATORY"/>
    <property type="match status" value="1"/>
</dbReference>
<dbReference type="InterPro" id="IPR003593">
    <property type="entry name" value="AAA+_ATPase"/>
</dbReference>
<accession>L0D8Y6</accession>
<dbReference type="RefSeq" id="WP_015244876.1">
    <property type="nucleotide sequence ID" value="NC_019892.1"/>
</dbReference>
<dbReference type="Gene3D" id="3.40.50.300">
    <property type="entry name" value="P-loop containing nucleotide triphosphate hydrolases"/>
    <property type="match status" value="1"/>
</dbReference>
<dbReference type="InterPro" id="IPR025943">
    <property type="entry name" value="Sigma_54_int_dom_ATP-bd_2"/>
</dbReference>
<evidence type="ECO:0000256" key="5">
    <source>
        <dbReference type="PROSITE-ProRule" id="PRU00169"/>
    </source>
</evidence>
<dbReference type="SUPFAM" id="SSF52172">
    <property type="entry name" value="CheY-like"/>
    <property type="match status" value="1"/>
</dbReference>
<evidence type="ECO:0000256" key="4">
    <source>
        <dbReference type="ARBA" id="ARBA00023163"/>
    </source>
</evidence>
<dbReference type="OrthoDB" id="9771372at2"/>
<feature type="domain" description="Sigma-54 factor interaction" evidence="7">
    <location>
        <begin position="176"/>
        <end position="406"/>
    </location>
</feature>
<dbReference type="InterPro" id="IPR011006">
    <property type="entry name" value="CheY-like_superfamily"/>
</dbReference>
<name>L0D8Y6_SINAD</name>
<dbReference type="GO" id="GO:0006355">
    <property type="term" value="P:regulation of DNA-templated transcription"/>
    <property type="evidence" value="ECO:0007669"/>
    <property type="project" value="InterPro"/>
</dbReference>
<dbReference type="InterPro" id="IPR009057">
    <property type="entry name" value="Homeodomain-like_sf"/>
</dbReference>
<dbReference type="eggNOG" id="COG2204">
    <property type="taxonomic scope" value="Bacteria"/>
</dbReference>
<organism evidence="9 10">
    <name type="scientific">Singulisphaera acidiphila (strain ATCC BAA-1392 / DSM 18658 / VKM B-2454 / MOB10)</name>
    <dbReference type="NCBI Taxonomy" id="886293"/>
    <lineage>
        <taxon>Bacteria</taxon>
        <taxon>Pseudomonadati</taxon>
        <taxon>Planctomycetota</taxon>
        <taxon>Planctomycetia</taxon>
        <taxon>Isosphaerales</taxon>
        <taxon>Isosphaeraceae</taxon>
        <taxon>Singulisphaera</taxon>
    </lineage>
</organism>
<evidence type="ECO:0000256" key="6">
    <source>
        <dbReference type="SAM" id="MobiDB-lite"/>
    </source>
</evidence>
<dbReference type="InterPro" id="IPR001789">
    <property type="entry name" value="Sig_transdc_resp-reg_receiver"/>
</dbReference>
<dbReference type="SMART" id="SM00382">
    <property type="entry name" value="AAA"/>
    <property type="match status" value="1"/>
</dbReference>
<feature type="region of interest" description="Disordered" evidence="6">
    <location>
        <begin position="137"/>
        <end position="161"/>
    </location>
</feature>
<feature type="compositionally biased region" description="Low complexity" evidence="6">
    <location>
        <begin position="425"/>
        <end position="443"/>
    </location>
</feature>
<evidence type="ECO:0000313" key="10">
    <source>
        <dbReference type="Proteomes" id="UP000010798"/>
    </source>
</evidence>
<dbReference type="InterPro" id="IPR058031">
    <property type="entry name" value="AAA_lid_NorR"/>
</dbReference>
<dbReference type="PROSITE" id="PS00676">
    <property type="entry name" value="SIGMA54_INTERACT_2"/>
    <property type="match status" value="1"/>
</dbReference>
<dbReference type="EMBL" id="CP003364">
    <property type="protein sequence ID" value="AGA25702.1"/>
    <property type="molecule type" value="Genomic_DNA"/>
</dbReference>
<evidence type="ECO:0000313" key="9">
    <source>
        <dbReference type="EMBL" id="AGA25702.1"/>
    </source>
</evidence>
<dbReference type="CDD" id="cd00156">
    <property type="entry name" value="REC"/>
    <property type="match status" value="1"/>
</dbReference>
<dbReference type="PRINTS" id="PR01590">
    <property type="entry name" value="HTHFIS"/>
</dbReference>